<sequence length="37" mass="4421">MDKADANNAIKEKLKRRNVGYRIPNKKMREILNELLH</sequence>
<proteinExistence type="predicted"/>
<protein>
    <submittedName>
        <fullName evidence="1">Uncharacterized protein</fullName>
    </submittedName>
</protein>
<evidence type="ECO:0000313" key="2">
    <source>
        <dbReference type="Proteomes" id="UP000001343"/>
    </source>
</evidence>
<gene>
    <name evidence="1" type="ORF">LEP1GSC125_2069</name>
</gene>
<accession>A0AA87SY76</accession>
<evidence type="ECO:0000313" key="1">
    <source>
        <dbReference type="EMBL" id="EKS00981.1"/>
    </source>
</evidence>
<dbReference type="EMBL" id="AKWM02000025">
    <property type="protein sequence ID" value="EKS00981.1"/>
    <property type="molecule type" value="Genomic_DNA"/>
</dbReference>
<comment type="caution">
    <text evidence="1">The sequence shown here is derived from an EMBL/GenBank/DDBJ whole genome shotgun (WGS) entry which is preliminary data.</text>
</comment>
<organism evidence="1 2">
    <name type="scientific">Leptospira mayottensis 200901122</name>
    <dbReference type="NCBI Taxonomy" id="1193010"/>
    <lineage>
        <taxon>Bacteria</taxon>
        <taxon>Pseudomonadati</taxon>
        <taxon>Spirochaetota</taxon>
        <taxon>Spirochaetia</taxon>
        <taxon>Leptospirales</taxon>
        <taxon>Leptospiraceae</taxon>
        <taxon>Leptospira</taxon>
    </lineage>
</organism>
<dbReference type="Proteomes" id="UP000001343">
    <property type="component" value="Unassembled WGS sequence"/>
</dbReference>
<dbReference type="AlphaFoldDB" id="A0AA87SY76"/>
<reference evidence="1 2" key="1">
    <citation type="journal article" date="2014" name="Int. J. Syst. Evol. Microbiol.">
        <title>Leptospira mayottensis sp. nov., a pathogenic species of the genus Leptospira isolated from humans.</title>
        <authorList>
            <person name="Bourhy P."/>
            <person name="Collet L."/>
            <person name="Brisse S."/>
            <person name="Picardeau M."/>
        </authorList>
    </citation>
    <scope>NUCLEOTIDE SEQUENCE [LARGE SCALE GENOMIC DNA]</scope>
    <source>
        <strain evidence="1 2">200901122</strain>
    </source>
</reference>
<name>A0AA87SY76_9LEPT</name>